<dbReference type="Proteomes" id="UP000199400">
    <property type="component" value="Unassembled WGS sequence"/>
</dbReference>
<dbReference type="OrthoDB" id="5496634at2"/>
<dbReference type="PROSITE" id="PS50931">
    <property type="entry name" value="HTH_LYSR"/>
    <property type="match status" value="1"/>
</dbReference>
<dbReference type="STRING" id="54.SAMN02745121_04788"/>
<dbReference type="Gene3D" id="3.40.190.290">
    <property type="match status" value="1"/>
</dbReference>
<dbReference type="RefSeq" id="WP_096329313.1">
    <property type="nucleotide sequence ID" value="NZ_FOMX01000016.1"/>
</dbReference>
<keyword evidence="4" id="KW-0804">Transcription</keyword>
<proteinExistence type="inferred from homology"/>
<gene>
    <name evidence="6" type="ORF">SAMN02745121_04788</name>
</gene>
<accession>A0A1I2BUC3</accession>
<dbReference type="InterPro" id="IPR058163">
    <property type="entry name" value="LysR-type_TF_proteobact-type"/>
</dbReference>
<sequence>MDLEEFRAFLGVVETGSFLAAATQLNMARATLRRRVEALEARAGVPLLERSARGVVVTEAGAVLAARGRHVLQEASALVASVREIGREPVGVLRVLMPMGLPPHALTPLFAALRQTFPRLSLQLRFSEDPVAGPLEDVDMLCHFGPEGPEGPWLSHEVWRLREWLLASSDYLERRGTPKTLEELTRHEVLAWAPPGEDPRVLPSLAGESFEVEPTLVTADVHCLRQMVIAGLGIGFLPDAMLPDPGVPDGLLVPVLPELIGRQRSLQVAFPAAQAGLPKLRSILHHVRTFAERSAALRGG</sequence>
<evidence type="ECO:0000313" key="6">
    <source>
        <dbReference type="EMBL" id="SFE59712.1"/>
    </source>
</evidence>
<keyword evidence="2" id="KW-0805">Transcription regulation</keyword>
<reference evidence="7" key="1">
    <citation type="submission" date="2016-10" db="EMBL/GenBank/DDBJ databases">
        <authorList>
            <person name="Varghese N."/>
            <person name="Submissions S."/>
        </authorList>
    </citation>
    <scope>NUCLEOTIDE SEQUENCE [LARGE SCALE GENOMIC DNA]</scope>
    <source>
        <strain evidence="7">ATCC 25963</strain>
    </source>
</reference>
<evidence type="ECO:0000313" key="7">
    <source>
        <dbReference type="Proteomes" id="UP000199400"/>
    </source>
</evidence>
<dbReference type="InterPro" id="IPR036388">
    <property type="entry name" value="WH-like_DNA-bd_sf"/>
</dbReference>
<dbReference type="PANTHER" id="PTHR30537:SF5">
    <property type="entry name" value="HTH-TYPE TRANSCRIPTIONAL ACTIVATOR TTDR-RELATED"/>
    <property type="match status" value="1"/>
</dbReference>
<dbReference type="InterPro" id="IPR000847">
    <property type="entry name" value="LysR_HTH_N"/>
</dbReference>
<dbReference type="SUPFAM" id="SSF46785">
    <property type="entry name" value="Winged helix' DNA-binding domain"/>
    <property type="match status" value="1"/>
</dbReference>
<evidence type="ECO:0000256" key="3">
    <source>
        <dbReference type="ARBA" id="ARBA00023125"/>
    </source>
</evidence>
<dbReference type="AlphaFoldDB" id="A0A1I2BUC3"/>
<evidence type="ECO:0000256" key="2">
    <source>
        <dbReference type="ARBA" id="ARBA00023015"/>
    </source>
</evidence>
<keyword evidence="7" id="KW-1185">Reference proteome</keyword>
<dbReference type="GO" id="GO:0006351">
    <property type="term" value="P:DNA-templated transcription"/>
    <property type="evidence" value="ECO:0007669"/>
    <property type="project" value="TreeGrafter"/>
</dbReference>
<organism evidence="6 7">
    <name type="scientific">Nannocystis exedens</name>
    <dbReference type="NCBI Taxonomy" id="54"/>
    <lineage>
        <taxon>Bacteria</taxon>
        <taxon>Pseudomonadati</taxon>
        <taxon>Myxococcota</taxon>
        <taxon>Polyangia</taxon>
        <taxon>Nannocystales</taxon>
        <taxon>Nannocystaceae</taxon>
        <taxon>Nannocystis</taxon>
    </lineage>
</organism>
<name>A0A1I2BUC3_9BACT</name>
<dbReference type="PANTHER" id="PTHR30537">
    <property type="entry name" value="HTH-TYPE TRANSCRIPTIONAL REGULATOR"/>
    <property type="match status" value="1"/>
</dbReference>
<feature type="domain" description="HTH lysR-type" evidence="5">
    <location>
        <begin position="1"/>
        <end position="58"/>
    </location>
</feature>
<dbReference type="EMBL" id="FOMX01000016">
    <property type="protein sequence ID" value="SFE59712.1"/>
    <property type="molecule type" value="Genomic_DNA"/>
</dbReference>
<dbReference type="InterPro" id="IPR005119">
    <property type="entry name" value="LysR_subst-bd"/>
</dbReference>
<comment type="similarity">
    <text evidence="1">Belongs to the LysR transcriptional regulatory family.</text>
</comment>
<protein>
    <submittedName>
        <fullName evidence="6">DNA-binding transcriptional regulator, LysR family</fullName>
    </submittedName>
</protein>
<dbReference type="Pfam" id="PF00126">
    <property type="entry name" value="HTH_1"/>
    <property type="match status" value="1"/>
</dbReference>
<dbReference type="GO" id="GO:0043565">
    <property type="term" value="F:sequence-specific DNA binding"/>
    <property type="evidence" value="ECO:0007669"/>
    <property type="project" value="TreeGrafter"/>
</dbReference>
<evidence type="ECO:0000256" key="1">
    <source>
        <dbReference type="ARBA" id="ARBA00009437"/>
    </source>
</evidence>
<dbReference type="InterPro" id="IPR036390">
    <property type="entry name" value="WH_DNA-bd_sf"/>
</dbReference>
<keyword evidence="3 6" id="KW-0238">DNA-binding</keyword>
<dbReference type="GO" id="GO:0003700">
    <property type="term" value="F:DNA-binding transcription factor activity"/>
    <property type="evidence" value="ECO:0007669"/>
    <property type="project" value="InterPro"/>
</dbReference>
<dbReference type="Pfam" id="PF03466">
    <property type="entry name" value="LysR_substrate"/>
    <property type="match status" value="1"/>
</dbReference>
<evidence type="ECO:0000259" key="5">
    <source>
        <dbReference type="PROSITE" id="PS50931"/>
    </source>
</evidence>
<dbReference type="Gene3D" id="1.10.10.10">
    <property type="entry name" value="Winged helix-like DNA-binding domain superfamily/Winged helix DNA-binding domain"/>
    <property type="match status" value="1"/>
</dbReference>
<dbReference type="SUPFAM" id="SSF53850">
    <property type="entry name" value="Periplasmic binding protein-like II"/>
    <property type="match status" value="1"/>
</dbReference>
<evidence type="ECO:0000256" key="4">
    <source>
        <dbReference type="ARBA" id="ARBA00023163"/>
    </source>
</evidence>